<dbReference type="EMBL" id="ATAX01000008">
    <property type="protein sequence ID" value="EWM54825.1"/>
    <property type="molecule type" value="Genomic_DNA"/>
</dbReference>
<keyword evidence="2" id="KW-1185">Reference proteome</keyword>
<evidence type="ECO:0000313" key="2">
    <source>
        <dbReference type="Proteomes" id="UP000019365"/>
    </source>
</evidence>
<sequence length="73" mass="8612">MKKVKEQSMEKDCSFSEYIETIMEKTLYQIFSLTGTDMRSCPSLRRIMPVTGRPQPQRLKHINICSYGENIFF</sequence>
<dbReference type="AlphaFoldDB" id="W7V1F7"/>
<dbReference type="RefSeq" id="WP_037296821.1">
    <property type="nucleotide sequence ID" value="NZ_ATAX01000008.1"/>
</dbReference>
<protein>
    <submittedName>
        <fullName evidence="1">Uncharacterized protein</fullName>
    </submittedName>
</protein>
<dbReference type="PATRIC" id="fig|1341157.4.peg.440"/>
<reference evidence="1 2" key="1">
    <citation type="journal article" date="2014" name="PLoS ONE">
        <title>Rumen cellulosomics: divergent fiber-degrading strategies revealed by comparative genome-wide analysis of six ruminococcal strains.</title>
        <authorList>
            <person name="Dassa B."/>
            <person name="Borovok I."/>
            <person name="Ruimy-Israeli V."/>
            <person name="Lamed R."/>
            <person name="Flint H.J."/>
            <person name="Duncan S.H."/>
            <person name="Henrissat B."/>
            <person name="Coutinho P."/>
            <person name="Morrison M."/>
            <person name="Mosoni P."/>
            <person name="Yeoman C.J."/>
            <person name="White B.A."/>
            <person name="Bayer E.A."/>
        </authorList>
    </citation>
    <scope>NUCLEOTIDE SEQUENCE [LARGE SCALE GENOMIC DNA]</scope>
    <source>
        <strain evidence="1 2">007c</strain>
    </source>
</reference>
<comment type="caution">
    <text evidence="1">The sequence shown here is derived from an EMBL/GenBank/DDBJ whole genome shotgun (WGS) entry which is preliminary data.</text>
</comment>
<evidence type="ECO:0000313" key="1">
    <source>
        <dbReference type="EMBL" id="EWM54825.1"/>
    </source>
</evidence>
<accession>W7V1F7</accession>
<gene>
    <name evidence="1" type="ORF">RF007C_10835</name>
</gene>
<name>W7V1F7_RUMFL</name>
<organism evidence="1 2">
    <name type="scientific">Ruminococcus flavefaciens 007c</name>
    <dbReference type="NCBI Taxonomy" id="1341157"/>
    <lineage>
        <taxon>Bacteria</taxon>
        <taxon>Bacillati</taxon>
        <taxon>Bacillota</taxon>
        <taxon>Clostridia</taxon>
        <taxon>Eubacteriales</taxon>
        <taxon>Oscillospiraceae</taxon>
        <taxon>Ruminococcus</taxon>
    </lineage>
</organism>
<proteinExistence type="predicted"/>
<dbReference type="Proteomes" id="UP000019365">
    <property type="component" value="Unassembled WGS sequence"/>
</dbReference>